<evidence type="ECO:0000313" key="4">
    <source>
        <dbReference type="Proteomes" id="UP000198407"/>
    </source>
</evidence>
<protein>
    <submittedName>
        <fullName evidence="3">2-(1,2-epoxy-1,2-dihydrophenyl)acetyl-CoA isomerase</fullName>
    </submittedName>
</protein>
<comment type="similarity">
    <text evidence="1 2">Belongs to the enoyl-CoA hydratase/isomerase family.</text>
</comment>
<dbReference type="SUPFAM" id="SSF52096">
    <property type="entry name" value="ClpP/crotonase"/>
    <property type="match status" value="1"/>
</dbReference>
<dbReference type="InterPro" id="IPR001753">
    <property type="entry name" value="Enoyl-CoA_hydra/iso"/>
</dbReference>
<evidence type="ECO:0000313" key="3">
    <source>
        <dbReference type="EMBL" id="SNR92207.1"/>
    </source>
</evidence>
<dbReference type="InterPro" id="IPR029045">
    <property type="entry name" value="ClpP/crotonase-like_dom_sf"/>
</dbReference>
<dbReference type="PANTHER" id="PTHR42964">
    <property type="entry name" value="ENOYL-COA HYDRATASE"/>
    <property type="match status" value="1"/>
</dbReference>
<dbReference type="PANTHER" id="PTHR42964:SF1">
    <property type="entry name" value="POLYKETIDE BIOSYNTHESIS ENOYL-COA HYDRATASE PKSH-RELATED"/>
    <property type="match status" value="1"/>
</dbReference>
<dbReference type="CDD" id="cd06558">
    <property type="entry name" value="crotonase-like"/>
    <property type="match status" value="1"/>
</dbReference>
<dbReference type="InterPro" id="IPR051683">
    <property type="entry name" value="Enoyl-CoA_Hydratase/Isomerase"/>
</dbReference>
<dbReference type="Proteomes" id="UP000198407">
    <property type="component" value="Unassembled WGS sequence"/>
</dbReference>
<dbReference type="PROSITE" id="PS00166">
    <property type="entry name" value="ENOYL_COA_HYDRATASE"/>
    <property type="match status" value="1"/>
</dbReference>
<dbReference type="Gene3D" id="3.90.226.10">
    <property type="entry name" value="2-enoyl-CoA Hydratase, Chain A, domain 1"/>
    <property type="match status" value="1"/>
</dbReference>
<dbReference type="OrthoDB" id="9777711at2"/>
<evidence type="ECO:0000256" key="1">
    <source>
        <dbReference type="ARBA" id="ARBA00005254"/>
    </source>
</evidence>
<dbReference type="RefSeq" id="WP_042122598.1">
    <property type="nucleotide sequence ID" value="NZ_FZOL01000001.1"/>
</dbReference>
<reference evidence="4" key="1">
    <citation type="submission" date="2017-06" db="EMBL/GenBank/DDBJ databases">
        <authorList>
            <person name="Varghese N."/>
            <person name="Submissions S."/>
        </authorList>
    </citation>
    <scope>NUCLEOTIDE SEQUENCE [LARGE SCALE GENOMIC DNA]</scope>
    <source>
        <strain evidence="4">DSM 22348</strain>
    </source>
</reference>
<dbReference type="EMBL" id="FZOL01000001">
    <property type="protein sequence ID" value="SNR92207.1"/>
    <property type="molecule type" value="Genomic_DNA"/>
</dbReference>
<accession>A0A239A9A0</accession>
<keyword evidence="4" id="KW-1185">Reference proteome</keyword>
<sequence length="260" mass="27472">MTHPILFDVHGHVATITLNRPEKANAIDLESSRALIEIIDKVAANPSVRAVLVRAIGRQFCAGGSIDFFVQAGAELPETLDALLGPLHAALYKLATLPVPVISAINGPVGGGGIGLALCADIVLAAESMKLRGGYSAIGLTPDVGASWFLTRRIGAMRAKQIFFTNNLLSSRQCLELGIVSEIVPDDQLAAHAVALAETLAQGATGALGRIKRLVDGAHERSLEAQLQMEHRLMVESATSPHAIEGIAAFLEKRAPRFLP</sequence>
<evidence type="ECO:0000256" key="2">
    <source>
        <dbReference type="RuleBase" id="RU003707"/>
    </source>
</evidence>
<gene>
    <name evidence="3" type="ORF">SAMN05444352_101293</name>
</gene>
<keyword evidence="3" id="KW-0413">Isomerase</keyword>
<dbReference type="STRING" id="1215104.GCA_000730585_04144"/>
<organism evidence="3 4">
    <name type="scientific">Pseudomonas japonica</name>
    <dbReference type="NCBI Taxonomy" id="256466"/>
    <lineage>
        <taxon>Bacteria</taxon>
        <taxon>Pseudomonadati</taxon>
        <taxon>Pseudomonadota</taxon>
        <taxon>Gammaproteobacteria</taxon>
        <taxon>Pseudomonadales</taxon>
        <taxon>Pseudomonadaceae</taxon>
        <taxon>Pseudomonas</taxon>
    </lineage>
</organism>
<dbReference type="InterPro" id="IPR014748">
    <property type="entry name" value="Enoyl-CoA_hydra_C"/>
</dbReference>
<dbReference type="AlphaFoldDB" id="A0A239A9A0"/>
<name>A0A239A9A0_9PSED</name>
<proteinExistence type="inferred from homology"/>
<dbReference type="InterPro" id="IPR018376">
    <property type="entry name" value="Enoyl-CoA_hyd/isom_CS"/>
</dbReference>
<dbReference type="Pfam" id="PF00378">
    <property type="entry name" value="ECH_1"/>
    <property type="match status" value="1"/>
</dbReference>
<dbReference type="GO" id="GO:0016853">
    <property type="term" value="F:isomerase activity"/>
    <property type="evidence" value="ECO:0007669"/>
    <property type="project" value="UniProtKB-KW"/>
</dbReference>
<dbReference type="Gene3D" id="1.10.12.10">
    <property type="entry name" value="Lyase 2-enoyl-coa Hydratase, Chain A, domain 2"/>
    <property type="match status" value="1"/>
</dbReference>